<sequence length="402" mass="45288">MGNEEQGSVEKLDLSHARTLGAFRYDGHKYFPTLLDSSPLRVLDVYCCAVGNHHVKYIGRLSQLRYLNISFSNVSELPSEIGDLEYLETLDARWLVLSELPDSVCQLKRLARLSVSKETKLPNGIGNMKSLQDLEDIDIGRQSPNFVEELGKLTNLRKLRVSWKTCGLDKADYWEKKLVSSLHELETCNLRILRVTISLPEEDDFVGPCRLPVLKSIREIDVCFGEVCWINNWLHSLDNLEKICICPFHLEPHHFDSFADIPTLVHLQVGHIYVGGGPIIINRGFQRLQKLEILFDCTELMFETGAMPNLKHLTIHISLGRLKSAGSGADFGTQHLSNLSCVHVNMSCSDVRAADVEAAEDAFKNMAEAHPNRPTLVLDRLTSPMNNEEGGSKSCGRRMIRH</sequence>
<dbReference type="Proteomes" id="UP001732700">
    <property type="component" value="Chromosome 1D"/>
</dbReference>
<organism evidence="1 2">
    <name type="scientific">Avena sativa</name>
    <name type="common">Oat</name>
    <dbReference type="NCBI Taxonomy" id="4498"/>
    <lineage>
        <taxon>Eukaryota</taxon>
        <taxon>Viridiplantae</taxon>
        <taxon>Streptophyta</taxon>
        <taxon>Embryophyta</taxon>
        <taxon>Tracheophyta</taxon>
        <taxon>Spermatophyta</taxon>
        <taxon>Magnoliopsida</taxon>
        <taxon>Liliopsida</taxon>
        <taxon>Poales</taxon>
        <taxon>Poaceae</taxon>
        <taxon>BOP clade</taxon>
        <taxon>Pooideae</taxon>
        <taxon>Poodae</taxon>
        <taxon>Poeae</taxon>
        <taxon>Poeae Chloroplast Group 1 (Aveneae type)</taxon>
        <taxon>Aveninae</taxon>
        <taxon>Avena</taxon>
    </lineage>
</organism>
<evidence type="ECO:0000313" key="2">
    <source>
        <dbReference type="Proteomes" id="UP001732700"/>
    </source>
</evidence>
<accession>A0ACD5TZ20</accession>
<reference evidence="1" key="2">
    <citation type="submission" date="2025-09" db="UniProtKB">
        <authorList>
            <consortium name="EnsemblPlants"/>
        </authorList>
    </citation>
    <scope>IDENTIFICATION</scope>
</reference>
<keyword evidence="2" id="KW-1185">Reference proteome</keyword>
<reference evidence="1" key="1">
    <citation type="submission" date="2021-05" db="EMBL/GenBank/DDBJ databases">
        <authorList>
            <person name="Scholz U."/>
            <person name="Mascher M."/>
            <person name="Fiebig A."/>
        </authorList>
    </citation>
    <scope>NUCLEOTIDE SEQUENCE [LARGE SCALE GENOMIC DNA]</scope>
</reference>
<dbReference type="EnsemblPlants" id="AVESA.00010b.r2.1DG0148000.1">
    <property type="protein sequence ID" value="AVESA.00010b.r2.1DG0148000.1.CDS"/>
    <property type="gene ID" value="AVESA.00010b.r2.1DG0148000"/>
</dbReference>
<protein>
    <submittedName>
        <fullName evidence="1">Uncharacterized protein</fullName>
    </submittedName>
</protein>
<name>A0ACD5TZ20_AVESA</name>
<proteinExistence type="predicted"/>
<evidence type="ECO:0000313" key="1">
    <source>
        <dbReference type="EnsemblPlants" id="AVESA.00010b.r2.1DG0148000.1.CDS"/>
    </source>
</evidence>